<accession>A0A0N8TIN0</accession>
<proteinExistence type="predicted"/>
<organism evidence="1 2">
    <name type="scientific">Pseudomonas syringae pv. theae</name>
    <dbReference type="NCBI Taxonomy" id="103985"/>
    <lineage>
        <taxon>Bacteria</taxon>
        <taxon>Pseudomonadati</taxon>
        <taxon>Pseudomonadota</taxon>
        <taxon>Gammaproteobacteria</taxon>
        <taxon>Pseudomonadales</taxon>
        <taxon>Pseudomonadaceae</taxon>
        <taxon>Pseudomonas</taxon>
        <taxon>Pseudomonas syringae</taxon>
    </lineage>
</organism>
<comment type="caution">
    <text evidence="1">The sequence shown here is derived from an EMBL/GenBank/DDBJ whole genome shotgun (WGS) entry which is preliminary data.</text>
</comment>
<evidence type="ECO:0000313" key="2">
    <source>
        <dbReference type="Proteomes" id="UP000282636"/>
    </source>
</evidence>
<gene>
    <name evidence="1" type="ORF">ALP44_00956</name>
</gene>
<name>A0A0N8TIN0_PSESX</name>
<dbReference type="EMBL" id="RBTL01000343">
    <property type="protein sequence ID" value="RMT58318.1"/>
    <property type="molecule type" value="Genomic_DNA"/>
</dbReference>
<sequence length="80" mass="8806">MIKKMSFSSTILLTLDAPAEVSALDTAKVRLHYRLADLVATCDFNAPEPVELAEWNAMQPVGREVLDGLDLTGQIVCDWT</sequence>
<dbReference type="AlphaFoldDB" id="A0A0N8TIN0"/>
<evidence type="ECO:0000313" key="1">
    <source>
        <dbReference type="EMBL" id="RMT58318.1"/>
    </source>
</evidence>
<reference evidence="1 2" key="1">
    <citation type="submission" date="2018-08" db="EMBL/GenBank/DDBJ databases">
        <title>Recombination of ecologically and evolutionarily significant loci maintains genetic cohesion in the Pseudomonas syringae species complex.</title>
        <authorList>
            <person name="Dillon M."/>
            <person name="Thakur S."/>
            <person name="Almeida R.N.D."/>
            <person name="Weir B.S."/>
            <person name="Guttman D.S."/>
        </authorList>
    </citation>
    <scope>NUCLEOTIDE SEQUENCE [LARGE SCALE GENOMIC DNA]</scope>
    <source>
        <strain evidence="1 2">ICMP 3934</strain>
    </source>
</reference>
<protein>
    <submittedName>
        <fullName evidence="1">SpoVT/AbrB-like protein</fullName>
    </submittedName>
</protein>
<dbReference type="Proteomes" id="UP000282636">
    <property type="component" value="Unassembled WGS sequence"/>
</dbReference>
<dbReference type="RefSeq" id="WP_019332505.1">
    <property type="nucleotide sequence ID" value="NZ_BQUM01000014.1"/>
</dbReference>